<evidence type="ECO:0000256" key="4">
    <source>
        <dbReference type="ARBA" id="ARBA00022771"/>
    </source>
</evidence>
<dbReference type="GO" id="GO:0008270">
    <property type="term" value="F:zinc ion binding"/>
    <property type="evidence" value="ECO:0007669"/>
    <property type="project" value="UniProtKB-KW"/>
</dbReference>
<evidence type="ECO:0000256" key="3">
    <source>
        <dbReference type="ARBA" id="ARBA00022737"/>
    </source>
</evidence>
<dbReference type="GO" id="GO:0005634">
    <property type="term" value="C:nucleus"/>
    <property type="evidence" value="ECO:0007669"/>
    <property type="project" value="UniProtKB-SubCell"/>
</dbReference>
<proteinExistence type="predicted"/>
<keyword evidence="6" id="KW-0805">Transcription regulation</keyword>
<evidence type="ECO:0000256" key="8">
    <source>
        <dbReference type="ARBA" id="ARBA00023242"/>
    </source>
</evidence>
<evidence type="ECO:0000256" key="1">
    <source>
        <dbReference type="ARBA" id="ARBA00004123"/>
    </source>
</evidence>
<dbReference type="AlphaFoldDB" id="A0A091CT49"/>
<dbReference type="InterPro" id="IPR036236">
    <property type="entry name" value="Znf_C2H2_sf"/>
</dbReference>
<dbReference type="Proteomes" id="UP000028990">
    <property type="component" value="Unassembled WGS sequence"/>
</dbReference>
<evidence type="ECO:0000313" key="10">
    <source>
        <dbReference type="Proteomes" id="UP000028990"/>
    </source>
</evidence>
<keyword evidence="3" id="KW-0677">Repeat</keyword>
<keyword evidence="2" id="KW-0479">Metal-binding</keyword>
<dbReference type="FunFam" id="3.30.160.60:FF:000130">
    <property type="entry name" value="Spalt-like transcription factor 4"/>
    <property type="match status" value="1"/>
</dbReference>
<keyword evidence="8" id="KW-0539">Nucleus</keyword>
<evidence type="ECO:0000313" key="9">
    <source>
        <dbReference type="EMBL" id="KFO21562.1"/>
    </source>
</evidence>
<dbReference type="EMBL" id="KN124353">
    <property type="protein sequence ID" value="KFO21562.1"/>
    <property type="molecule type" value="Genomic_DNA"/>
</dbReference>
<dbReference type="PANTHER" id="PTHR23233">
    <property type="entry name" value="SAL-LIKE PROTEIN"/>
    <property type="match status" value="1"/>
</dbReference>
<gene>
    <name evidence="9" type="ORF">H920_16992</name>
</gene>
<dbReference type="SUPFAM" id="SSF57667">
    <property type="entry name" value="beta-beta-alpha zinc fingers"/>
    <property type="match status" value="1"/>
</dbReference>
<accession>A0A091CT49</accession>
<evidence type="ECO:0000256" key="7">
    <source>
        <dbReference type="ARBA" id="ARBA00023163"/>
    </source>
</evidence>
<dbReference type="PANTHER" id="PTHR23233:SF19">
    <property type="entry name" value="SAL-LIKE PROTEIN 4"/>
    <property type="match status" value="1"/>
</dbReference>
<comment type="subcellular location">
    <subcellularLocation>
        <location evidence="1">Nucleus</location>
    </subcellularLocation>
</comment>
<keyword evidence="5" id="KW-0862">Zinc</keyword>
<dbReference type="GO" id="GO:0000978">
    <property type="term" value="F:RNA polymerase II cis-regulatory region sequence-specific DNA binding"/>
    <property type="evidence" value="ECO:0007669"/>
    <property type="project" value="TreeGrafter"/>
</dbReference>
<keyword evidence="4" id="KW-0863">Zinc-finger</keyword>
<evidence type="ECO:0000256" key="5">
    <source>
        <dbReference type="ARBA" id="ARBA00022833"/>
    </source>
</evidence>
<protein>
    <submittedName>
        <fullName evidence="9">Sal-like protein 4</fullName>
    </submittedName>
</protein>
<evidence type="ECO:0000256" key="2">
    <source>
        <dbReference type="ARBA" id="ARBA00022723"/>
    </source>
</evidence>
<sequence>MNFSSASALQIHRQIQTGEKPFDCNICRQVFTPYGNLKVRYMTQGANDNSVHCRRKLAIENTMALFGTDGKSLRNVSQGDPDPLGVDSVEWTQYTTMLNGGLTMKTDKSHVVVLLMLSVCEKLKFECTPTNNKCPNPN</sequence>
<organism evidence="9 10">
    <name type="scientific">Fukomys damarensis</name>
    <name type="common">Damaraland mole rat</name>
    <name type="synonym">Cryptomys damarensis</name>
    <dbReference type="NCBI Taxonomy" id="885580"/>
    <lineage>
        <taxon>Eukaryota</taxon>
        <taxon>Metazoa</taxon>
        <taxon>Chordata</taxon>
        <taxon>Craniata</taxon>
        <taxon>Vertebrata</taxon>
        <taxon>Euteleostomi</taxon>
        <taxon>Mammalia</taxon>
        <taxon>Eutheria</taxon>
        <taxon>Euarchontoglires</taxon>
        <taxon>Glires</taxon>
        <taxon>Rodentia</taxon>
        <taxon>Hystricomorpha</taxon>
        <taxon>Bathyergidae</taxon>
        <taxon>Fukomys</taxon>
    </lineage>
</organism>
<dbReference type="GO" id="GO:0000981">
    <property type="term" value="F:DNA-binding transcription factor activity, RNA polymerase II-specific"/>
    <property type="evidence" value="ECO:0007669"/>
    <property type="project" value="TreeGrafter"/>
</dbReference>
<dbReference type="InterPro" id="IPR051565">
    <property type="entry name" value="Sal_C2H2-zinc-finger"/>
</dbReference>
<evidence type="ECO:0000256" key="6">
    <source>
        <dbReference type="ARBA" id="ARBA00023015"/>
    </source>
</evidence>
<keyword evidence="10" id="KW-1185">Reference proteome</keyword>
<keyword evidence="7" id="KW-0804">Transcription</keyword>
<name>A0A091CT49_FUKDA</name>
<dbReference type="Gene3D" id="3.30.160.60">
    <property type="entry name" value="Classic Zinc Finger"/>
    <property type="match status" value="1"/>
</dbReference>
<reference evidence="9 10" key="1">
    <citation type="submission" date="2013-11" db="EMBL/GenBank/DDBJ databases">
        <title>The Damaraland mole rat (Fukomys damarensis) genome and evolution of African mole rats.</title>
        <authorList>
            <person name="Gladyshev V.N."/>
            <person name="Fang X."/>
        </authorList>
    </citation>
    <scope>NUCLEOTIDE SEQUENCE [LARGE SCALE GENOMIC DNA]</scope>
    <source>
        <tissue evidence="9">Liver</tissue>
    </source>
</reference>